<dbReference type="EMBL" id="BK067792">
    <property type="protein sequence ID" value="DBA52218.1"/>
    <property type="molecule type" value="Genomic_DNA"/>
</dbReference>
<evidence type="ECO:0000313" key="1">
    <source>
        <dbReference type="EMBL" id="DBA52218.1"/>
    </source>
</evidence>
<reference evidence="1" key="1">
    <citation type="journal article" date="2024" name="Environ. Microbiol. Rep.">
        <title>Hiding in plain sight: The discovery of complete genomes of 11 hypothetical spindle-shaped viruses that putatively infect mesophilic ammonia-oxidizing archaea.</title>
        <authorList>
            <person name="Ni Y."/>
            <person name="Xu T."/>
            <person name="Yan S."/>
            <person name="Chen L."/>
            <person name="Wang Y."/>
        </authorList>
    </citation>
    <scope>NUCLEOTIDE SEQUENCE</scope>
    <source>
        <strain evidence="1">NYM1</strain>
    </source>
</reference>
<reference evidence="1" key="2">
    <citation type="submission" date="2024-03" db="EMBL/GenBank/DDBJ databases">
        <authorList>
            <person name="Ni Y."/>
            <person name="Xu T."/>
            <person name="Yan S."/>
            <person name="Chen L."/>
            <person name="Wang Y."/>
        </authorList>
    </citation>
    <scope>NUCLEOTIDE SEQUENCE</scope>
    <source>
        <strain evidence="1">NYM1</strain>
    </source>
</reference>
<protein>
    <submittedName>
        <fullName evidence="1">ORF11</fullName>
    </submittedName>
</protein>
<name>A0AAT9JGQ7_9VIRU</name>
<sequence length="78" mass="9350">MVFPYTTSPDDTVVITVSLPRWINDWKKDHKSINFSGLCQEILVQLMKERDIEYFEANKQYLQNEIRRKETTPIPNIY</sequence>
<organism evidence="1">
    <name type="scientific">Nitrosopumilaceae spindle-shaped virus</name>
    <dbReference type="NCBI Taxonomy" id="3065433"/>
    <lineage>
        <taxon>Viruses</taxon>
    </lineage>
</organism>
<accession>A0AAT9JGQ7</accession>
<proteinExistence type="predicted"/>